<dbReference type="Proteomes" id="UP000612899">
    <property type="component" value="Unassembled WGS sequence"/>
</dbReference>
<reference evidence="1" key="1">
    <citation type="submission" date="2021-01" db="EMBL/GenBank/DDBJ databases">
        <title>Whole genome shotgun sequence of Rhizocola hellebori NBRC 109834.</title>
        <authorList>
            <person name="Komaki H."/>
            <person name="Tamura T."/>
        </authorList>
    </citation>
    <scope>NUCLEOTIDE SEQUENCE</scope>
    <source>
        <strain evidence="1">NBRC 109834</strain>
    </source>
</reference>
<dbReference type="AlphaFoldDB" id="A0A8J3Q4Z7"/>
<evidence type="ECO:0000313" key="1">
    <source>
        <dbReference type="EMBL" id="GIH03930.1"/>
    </source>
</evidence>
<accession>A0A8J3Q4Z7</accession>
<name>A0A8J3Q4Z7_9ACTN</name>
<comment type="caution">
    <text evidence="1">The sequence shown here is derived from an EMBL/GenBank/DDBJ whole genome shotgun (WGS) entry which is preliminary data.</text>
</comment>
<organism evidence="1 2">
    <name type="scientific">Rhizocola hellebori</name>
    <dbReference type="NCBI Taxonomy" id="1392758"/>
    <lineage>
        <taxon>Bacteria</taxon>
        <taxon>Bacillati</taxon>
        <taxon>Actinomycetota</taxon>
        <taxon>Actinomycetes</taxon>
        <taxon>Micromonosporales</taxon>
        <taxon>Micromonosporaceae</taxon>
        <taxon>Rhizocola</taxon>
    </lineage>
</organism>
<proteinExistence type="predicted"/>
<protein>
    <submittedName>
        <fullName evidence="1">Uncharacterized protein</fullName>
    </submittedName>
</protein>
<gene>
    <name evidence="1" type="ORF">Rhe02_19970</name>
</gene>
<dbReference type="EMBL" id="BONY01000010">
    <property type="protein sequence ID" value="GIH03930.1"/>
    <property type="molecule type" value="Genomic_DNA"/>
</dbReference>
<evidence type="ECO:0000313" key="2">
    <source>
        <dbReference type="Proteomes" id="UP000612899"/>
    </source>
</evidence>
<keyword evidence="2" id="KW-1185">Reference proteome</keyword>
<sequence length="177" mass="20028">MRGQGPALDYGRVGIDLELADVAAAKYQLRDCQAAGGWCGHEPDCEAHLWRLLSLGPSEFPVRRFYDINETMQLTGMGYDAEPVPWLDFLRDAGEPSRHQVFLRWRMQTVPGKTGIPSFKLLSNDRWLVTAYEIDEALAAYAEVPAEQKAILETNARWASWLEWLALARERGGFEAE</sequence>